<dbReference type="OrthoDB" id="10252032at2759"/>
<name>A0A1X2H416_SYNRA</name>
<feature type="compositionally biased region" description="Basic and acidic residues" evidence="2">
    <location>
        <begin position="198"/>
        <end position="214"/>
    </location>
</feature>
<evidence type="ECO:0000256" key="2">
    <source>
        <dbReference type="SAM" id="MobiDB-lite"/>
    </source>
</evidence>
<dbReference type="FunCoup" id="A0A1X2H416">
    <property type="interactions" value="260"/>
</dbReference>
<dbReference type="OMA" id="WDNYDPR"/>
<comment type="caution">
    <text evidence="4">The sequence shown here is derived from an EMBL/GenBank/DDBJ whole genome shotgun (WGS) entry which is preliminary data.</text>
</comment>
<dbReference type="GO" id="GO:0005730">
    <property type="term" value="C:nucleolus"/>
    <property type="evidence" value="ECO:0007669"/>
    <property type="project" value="TreeGrafter"/>
</dbReference>
<dbReference type="PANTHER" id="PTHR14490">
    <property type="entry name" value="ZINC FINGER, ZZ TYPE"/>
    <property type="match status" value="1"/>
</dbReference>
<dbReference type="EMBL" id="MCGN01000009">
    <property type="protein sequence ID" value="ORY93137.1"/>
    <property type="molecule type" value="Genomic_DNA"/>
</dbReference>
<dbReference type="InterPro" id="IPR018034">
    <property type="entry name" value="Kri1"/>
</dbReference>
<evidence type="ECO:0000259" key="3">
    <source>
        <dbReference type="Pfam" id="PF12936"/>
    </source>
</evidence>
<feature type="compositionally biased region" description="Acidic residues" evidence="2">
    <location>
        <begin position="433"/>
        <end position="446"/>
    </location>
</feature>
<gene>
    <name evidence="4" type="ORF">BCR43DRAFT_366135</name>
</gene>
<feature type="compositionally biased region" description="Acidic residues" evidence="2">
    <location>
        <begin position="53"/>
        <end position="81"/>
    </location>
</feature>
<dbReference type="InterPro" id="IPR024626">
    <property type="entry name" value="Kri1-like_C"/>
</dbReference>
<feature type="compositionally biased region" description="Basic residues" evidence="2">
    <location>
        <begin position="324"/>
        <end position="340"/>
    </location>
</feature>
<feature type="compositionally biased region" description="Basic and acidic residues" evidence="2">
    <location>
        <begin position="586"/>
        <end position="596"/>
    </location>
</feature>
<organism evidence="4 5">
    <name type="scientific">Syncephalastrum racemosum</name>
    <name type="common">Filamentous fungus</name>
    <dbReference type="NCBI Taxonomy" id="13706"/>
    <lineage>
        <taxon>Eukaryota</taxon>
        <taxon>Fungi</taxon>
        <taxon>Fungi incertae sedis</taxon>
        <taxon>Mucoromycota</taxon>
        <taxon>Mucoromycotina</taxon>
        <taxon>Mucoromycetes</taxon>
        <taxon>Mucorales</taxon>
        <taxon>Syncephalastraceae</taxon>
        <taxon>Syncephalastrum</taxon>
    </lineage>
</organism>
<feature type="compositionally biased region" description="Gly residues" evidence="2">
    <location>
        <begin position="453"/>
        <end position="462"/>
    </location>
</feature>
<evidence type="ECO:0000313" key="4">
    <source>
        <dbReference type="EMBL" id="ORY93137.1"/>
    </source>
</evidence>
<evidence type="ECO:0000256" key="1">
    <source>
        <dbReference type="ARBA" id="ARBA00007473"/>
    </source>
</evidence>
<reference evidence="4 5" key="1">
    <citation type="submission" date="2016-07" db="EMBL/GenBank/DDBJ databases">
        <title>Pervasive Adenine N6-methylation of Active Genes in Fungi.</title>
        <authorList>
            <consortium name="DOE Joint Genome Institute"/>
            <person name="Mondo S.J."/>
            <person name="Dannebaum R.O."/>
            <person name="Kuo R.C."/>
            <person name="Labutti K."/>
            <person name="Haridas S."/>
            <person name="Kuo A."/>
            <person name="Salamov A."/>
            <person name="Ahrendt S.R."/>
            <person name="Lipzen A."/>
            <person name="Sullivan W."/>
            <person name="Andreopoulos W.B."/>
            <person name="Clum A."/>
            <person name="Lindquist E."/>
            <person name="Daum C."/>
            <person name="Ramamoorthy G.K."/>
            <person name="Gryganskyi A."/>
            <person name="Culley D."/>
            <person name="Magnuson J.K."/>
            <person name="James T.Y."/>
            <person name="O'Malley M.A."/>
            <person name="Stajich J.E."/>
            <person name="Spatafora J.W."/>
            <person name="Visel A."/>
            <person name="Grigoriev I.V."/>
        </authorList>
    </citation>
    <scope>NUCLEOTIDE SEQUENCE [LARGE SCALE GENOMIC DNA]</scope>
    <source>
        <strain evidence="4 5">NRRL 2496</strain>
    </source>
</reference>
<dbReference type="Pfam" id="PF12936">
    <property type="entry name" value="Kri1_C"/>
    <property type="match status" value="1"/>
</dbReference>
<proteinExistence type="inferred from homology"/>
<feature type="region of interest" description="Disordered" evidence="2">
    <location>
        <begin position="578"/>
        <end position="615"/>
    </location>
</feature>
<sequence>MSDSESEQLAINIREREDESADYVRPELLKEAEREAEARAAAEAEAEGSGSEGEGDDDDEKDEESEAESESESDDEEDEEAYQLTPALDTEILQTIAALRSKDPRVYDSKTRFYTTGLGEKKKEPVKKKEYKLKDYERDIITEHGGYVKEPERIEDDDDERRTKHLTFSDEQDELKNELKKAAFGSDNEDEEEDEDGFLVKREKTTEEATKEEEDYKSFLLNAINEDKATAEVFKEWNNTENPDLSKEDSFLMNYLLNRGWMDNKKTNDAVPSYEDLTNDDDLDKDEEYLDEVDRFESKYNFRFEEEPIPQIISHSRDIPDSLRRKRDKRKKERERRKLKKQAEKEAKMQELIGIRHKKMREIADKLKEIQEITGNDTVGLEKLDLEGDFDPAAYDKQMDSVFDENYYEHEEDLTEKPTWDDDIDVSYAEQGEGGEDGEEDIEMDADYLPGGEKYGGEGSGSGTSAAPKRKIMDDEKKAKFNELMEEYYSLNYEDVIGGDLPTRFKYNKVEPEDYGLTAEQILLADDKELNKYVGMKMLAPYRDEKAKEYETKIFRQQKKKKLLDFHKHLEQKGFYNPEIKRQRHAREERQKEGKPIKKQKTNKKKGKHVVFEEL</sequence>
<dbReference type="STRING" id="13706.A0A1X2H416"/>
<keyword evidence="5" id="KW-1185">Reference proteome</keyword>
<dbReference type="PANTHER" id="PTHR14490:SF5">
    <property type="entry name" value="PROTEIN KRI1 HOMOLOG"/>
    <property type="match status" value="1"/>
</dbReference>
<dbReference type="GO" id="GO:0030686">
    <property type="term" value="C:90S preribosome"/>
    <property type="evidence" value="ECO:0007669"/>
    <property type="project" value="TreeGrafter"/>
</dbReference>
<feature type="region of interest" description="Disordered" evidence="2">
    <location>
        <begin position="144"/>
        <end position="214"/>
    </location>
</feature>
<feature type="domain" description="Kri1-like C-terminal" evidence="3">
    <location>
        <begin position="480"/>
        <end position="562"/>
    </location>
</feature>
<dbReference type="GO" id="GO:0000447">
    <property type="term" value="P:endonucleolytic cleavage in ITS1 to separate SSU-rRNA from 5.8S rRNA and LSU-rRNA from tricistronic rRNA transcript (SSU-rRNA, 5.8S rRNA, LSU-rRNA)"/>
    <property type="evidence" value="ECO:0007669"/>
    <property type="project" value="TreeGrafter"/>
</dbReference>
<feature type="region of interest" description="Disordered" evidence="2">
    <location>
        <begin position="311"/>
        <end position="346"/>
    </location>
</feature>
<protein>
    <submittedName>
        <fullName evidence="4">KRI1-like family C-terminal-domain-containing protein</fullName>
    </submittedName>
</protein>
<accession>A0A1X2H416</accession>
<feature type="region of interest" description="Disordered" evidence="2">
    <location>
        <begin position="1"/>
        <end position="89"/>
    </location>
</feature>
<feature type="compositionally biased region" description="Basic and acidic residues" evidence="2">
    <location>
        <begin position="13"/>
        <end position="42"/>
    </location>
</feature>
<feature type="compositionally biased region" description="Acidic residues" evidence="2">
    <location>
        <begin position="187"/>
        <end position="197"/>
    </location>
</feature>
<dbReference type="Proteomes" id="UP000242180">
    <property type="component" value="Unassembled WGS sequence"/>
</dbReference>
<dbReference type="InParanoid" id="A0A1X2H416"/>
<comment type="similarity">
    <text evidence="1">Belongs to the KRI1 family.</text>
</comment>
<feature type="compositionally biased region" description="Basic residues" evidence="2">
    <location>
        <begin position="597"/>
        <end position="609"/>
    </location>
</feature>
<feature type="region of interest" description="Disordered" evidence="2">
    <location>
        <begin position="428"/>
        <end position="471"/>
    </location>
</feature>
<evidence type="ECO:0000313" key="5">
    <source>
        <dbReference type="Proteomes" id="UP000242180"/>
    </source>
</evidence>
<dbReference type="AlphaFoldDB" id="A0A1X2H416"/>
<dbReference type="Pfam" id="PF05178">
    <property type="entry name" value="Kri1"/>
    <property type="match status" value="1"/>
</dbReference>